<dbReference type="RefSeq" id="XP_040792345.1">
    <property type="nucleotide sequence ID" value="XM_040928017.1"/>
</dbReference>
<dbReference type="InterPro" id="IPR010730">
    <property type="entry name" value="HET"/>
</dbReference>
<feature type="non-terminal residue" evidence="2">
    <location>
        <position position="110"/>
    </location>
</feature>
<proteinExistence type="predicted"/>
<dbReference type="GeneID" id="63845270"/>
<evidence type="ECO:0000313" key="2">
    <source>
        <dbReference type="EMBL" id="KAF1849782.1"/>
    </source>
</evidence>
<keyword evidence="3" id="KW-1185">Reference proteome</keyword>
<dbReference type="PANTHER" id="PTHR33112">
    <property type="entry name" value="DOMAIN PROTEIN, PUTATIVE-RELATED"/>
    <property type="match status" value="1"/>
</dbReference>
<name>A0A9P4GQ80_9PLEO</name>
<gene>
    <name evidence="2" type="ORF">K460DRAFT_275176</name>
</gene>
<reference evidence="2" key="1">
    <citation type="submission" date="2020-01" db="EMBL/GenBank/DDBJ databases">
        <authorList>
            <consortium name="DOE Joint Genome Institute"/>
            <person name="Haridas S."/>
            <person name="Albert R."/>
            <person name="Binder M."/>
            <person name="Bloem J."/>
            <person name="Labutti K."/>
            <person name="Salamov A."/>
            <person name="Andreopoulos B."/>
            <person name="Baker S.E."/>
            <person name="Barry K."/>
            <person name="Bills G."/>
            <person name="Bluhm B.H."/>
            <person name="Cannon C."/>
            <person name="Castanera R."/>
            <person name="Culley D.E."/>
            <person name="Daum C."/>
            <person name="Ezra D."/>
            <person name="Gonzalez J.B."/>
            <person name="Henrissat B."/>
            <person name="Kuo A."/>
            <person name="Liang C."/>
            <person name="Lipzen A."/>
            <person name="Lutzoni F."/>
            <person name="Magnuson J."/>
            <person name="Mondo S."/>
            <person name="Nolan M."/>
            <person name="Ohm R."/>
            <person name="Pangilinan J."/>
            <person name="Park H.-J."/>
            <person name="Ramirez L."/>
            <person name="Alfaro M."/>
            <person name="Sun H."/>
            <person name="Tritt A."/>
            <person name="Yoshinaga Y."/>
            <person name="Zwiers L.-H."/>
            <person name="Turgeon B.G."/>
            <person name="Goodwin S.B."/>
            <person name="Spatafora J.W."/>
            <person name="Crous P.W."/>
            <person name="Grigoriev I.V."/>
        </authorList>
    </citation>
    <scope>NUCLEOTIDE SEQUENCE</scope>
    <source>
        <strain evidence="2">CBS 394.84</strain>
    </source>
</reference>
<evidence type="ECO:0000313" key="3">
    <source>
        <dbReference type="Proteomes" id="UP000800039"/>
    </source>
</evidence>
<dbReference type="EMBL" id="ML976614">
    <property type="protein sequence ID" value="KAF1849782.1"/>
    <property type="molecule type" value="Genomic_DNA"/>
</dbReference>
<evidence type="ECO:0000259" key="1">
    <source>
        <dbReference type="Pfam" id="PF06985"/>
    </source>
</evidence>
<dbReference type="AlphaFoldDB" id="A0A9P4GQ80"/>
<accession>A0A9P4GQ80</accession>
<dbReference type="OrthoDB" id="2958217at2759"/>
<comment type="caution">
    <text evidence="2">The sequence shown here is derived from an EMBL/GenBank/DDBJ whole genome shotgun (WGS) entry which is preliminary data.</text>
</comment>
<protein>
    <recommendedName>
        <fullName evidence="1">Heterokaryon incompatibility domain-containing protein</fullName>
    </recommendedName>
</protein>
<feature type="domain" description="Heterokaryon incompatibility" evidence="1">
    <location>
        <begin position="20"/>
        <end position="109"/>
    </location>
</feature>
<dbReference type="Proteomes" id="UP000800039">
    <property type="component" value="Unassembled WGS sequence"/>
</dbReference>
<dbReference type="Pfam" id="PF06985">
    <property type="entry name" value="HET"/>
    <property type="match status" value="1"/>
</dbReference>
<dbReference type="PANTHER" id="PTHR33112:SF12">
    <property type="entry name" value="HETEROKARYON INCOMPATIBILITY DOMAIN-CONTAINING PROTEIN"/>
    <property type="match status" value="1"/>
</dbReference>
<sequence>MFVIDIEHRCIASTPPNCRYVALSYVWGKVEMLKHTCANSTFLRTPDSLCKSDLPTTIRDAMSLVENMGEKYLWVDALCIIQDSLMMQQTQIAKMDQIYAKALFTIVAAT</sequence>
<organism evidence="2 3">
    <name type="scientific">Cucurbitaria berberidis CBS 394.84</name>
    <dbReference type="NCBI Taxonomy" id="1168544"/>
    <lineage>
        <taxon>Eukaryota</taxon>
        <taxon>Fungi</taxon>
        <taxon>Dikarya</taxon>
        <taxon>Ascomycota</taxon>
        <taxon>Pezizomycotina</taxon>
        <taxon>Dothideomycetes</taxon>
        <taxon>Pleosporomycetidae</taxon>
        <taxon>Pleosporales</taxon>
        <taxon>Pleosporineae</taxon>
        <taxon>Cucurbitariaceae</taxon>
        <taxon>Cucurbitaria</taxon>
    </lineage>
</organism>